<protein>
    <submittedName>
        <fullName evidence="1">Phage major tail tube protein</fullName>
    </submittedName>
</protein>
<sequence>MTIGGTEALLFKQMGKATVDGVQLRFTGSIQRDDTGEVQAVELVVRGRHKEVDSGEWKTGESNSTKVSSVNCYAKLTINGEVLYEVDAINMIEVVDGVDLMEEHRKSHRPLMQHWRGLPRQPPHNRKKNMSEKTVTLDTPIKRGDTTITEIVLRKPQSGALRGTRLQAVMEMDVASMMTVIPRISTPALTPQEMADLDPADLSAMSIEVVLFLLPKSALASLPTT</sequence>
<dbReference type="Pfam" id="PF10109">
    <property type="entry name" value="Phage_TAC_7"/>
    <property type="match status" value="1"/>
</dbReference>
<proteinExistence type="predicted"/>
<dbReference type="InterPro" id="IPR019289">
    <property type="entry name" value="Phage_tail_E/E"/>
</dbReference>
<reference evidence="1 2" key="1">
    <citation type="submission" date="2019-03" db="EMBL/GenBank/DDBJ databases">
        <authorList>
            <consortium name="Pathogen Informatics"/>
        </authorList>
    </citation>
    <scope>NUCLEOTIDE SEQUENCE [LARGE SCALE GENOMIC DNA]</scope>
    <source>
        <strain evidence="1 2">NCTC12998</strain>
    </source>
</reference>
<evidence type="ECO:0000313" key="1">
    <source>
        <dbReference type="EMBL" id="VFS82710.1"/>
    </source>
</evidence>
<evidence type="ECO:0000313" key="2">
    <source>
        <dbReference type="Proteomes" id="UP000345637"/>
    </source>
</evidence>
<dbReference type="AlphaFoldDB" id="A0A485CDJ1"/>
<dbReference type="Pfam" id="PF04985">
    <property type="entry name" value="Phage_tube"/>
    <property type="match status" value="1"/>
</dbReference>
<organism evidence="1 2">
    <name type="scientific">Raoultella planticola</name>
    <name type="common">Klebsiella planticola</name>
    <dbReference type="NCBI Taxonomy" id="575"/>
    <lineage>
        <taxon>Bacteria</taxon>
        <taxon>Pseudomonadati</taxon>
        <taxon>Pseudomonadota</taxon>
        <taxon>Gammaproteobacteria</taxon>
        <taxon>Enterobacterales</taxon>
        <taxon>Enterobacteriaceae</taxon>
        <taxon>Klebsiella/Raoultella group</taxon>
        <taxon>Raoultella</taxon>
    </lineage>
</organism>
<dbReference type="EMBL" id="CAADJE010000026">
    <property type="protein sequence ID" value="VFS82710.1"/>
    <property type="molecule type" value="Genomic_DNA"/>
</dbReference>
<gene>
    <name evidence="1" type="ORF">NCTC12998_05667</name>
</gene>
<accession>A0A485CDJ1</accession>
<name>A0A485CDJ1_RAOPL</name>
<dbReference type="InterPro" id="IPR006498">
    <property type="entry name" value="Tail_tube"/>
</dbReference>
<dbReference type="Proteomes" id="UP000345637">
    <property type="component" value="Unassembled WGS sequence"/>
</dbReference>